<dbReference type="GeneID" id="35296090"/>
<sequence length="268" mass="31433">MTTIEIKDVTLNYKTEGEGLPVYFFHGNGVDLTSHYEMYDDIFTDYKRIYLDIPGMGESEADLGLNSTNDILEVVLGFIEEMTGDEQFVLVGHSYGSYMCLGVMDRLQEQVKAGFITCPVVEGQKHLRTIEKLDRQVDEQFEVLEDKDYYKDYLSMTVRINHETWELFRRLMVPGIKRANNQFMKNLRRQDNEFYQFRCEDNIQIHEDTLVYVLLGQYDNVVGYKDQIRFFEPIEHIHTTVLTNTGHNPMIDAYDEVRRLAKKFVVAL</sequence>
<dbReference type="InterPro" id="IPR029058">
    <property type="entry name" value="AB_hydrolase_fold"/>
</dbReference>
<dbReference type="SUPFAM" id="SSF53474">
    <property type="entry name" value="alpha/beta-Hydrolases"/>
    <property type="match status" value="1"/>
</dbReference>
<dbReference type="PANTHER" id="PTHR43798:SF6">
    <property type="entry name" value="HYDROLASE, PUTATIVE (AFU_ORTHOLOGUE AFUA_4G13070)-RELATED"/>
    <property type="match status" value="1"/>
</dbReference>
<dbReference type="InterPro" id="IPR050266">
    <property type="entry name" value="AB_hydrolase_sf"/>
</dbReference>
<dbReference type="InterPro" id="IPR000073">
    <property type="entry name" value="AB_hydrolase_1"/>
</dbReference>
<organism evidence="2 3">
    <name type="scientific">Macrococcoides canis</name>
    <dbReference type="NCBI Taxonomy" id="1855823"/>
    <lineage>
        <taxon>Bacteria</taxon>
        <taxon>Bacillati</taxon>
        <taxon>Bacillota</taxon>
        <taxon>Bacilli</taxon>
        <taxon>Bacillales</taxon>
        <taxon>Staphylococcaceae</taxon>
        <taxon>Macrococcoides</taxon>
    </lineage>
</organism>
<dbReference type="OrthoDB" id="6191536at2"/>
<dbReference type="KEGG" id="mcak:MCCS_20020"/>
<feature type="domain" description="AB hydrolase-1" evidence="1">
    <location>
        <begin position="21"/>
        <end position="262"/>
    </location>
</feature>
<dbReference type="STRING" id="1855823.MCCS_20020"/>
<dbReference type="AlphaFoldDB" id="A0A1W7ADB6"/>
<dbReference type="EMBL" id="CP021059">
    <property type="protein sequence ID" value="ARQ07617.1"/>
    <property type="molecule type" value="Genomic_DNA"/>
</dbReference>
<keyword evidence="2" id="KW-0378">Hydrolase</keyword>
<dbReference type="RefSeq" id="WP_157891098.1">
    <property type="nucleotide sequence ID" value="NZ_CBCRZA010000012.1"/>
</dbReference>
<dbReference type="PANTHER" id="PTHR43798">
    <property type="entry name" value="MONOACYLGLYCEROL LIPASE"/>
    <property type="match status" value="1"/>
</dbReference>
<evidence type="ECO:0000313" key="2">
    <source>
        <dbReference type="EMBL" id="ARQ07617.1"/>
    </source>
</evidence>
<accession>A0A1W7ADB6</accession>
<evidence type="ECO:0000259" key="1">
    <source>
        <dbReference type="Pfam" id="PF00561"/>
    </source>
</evidence>
<dbReference type="Pfam" id="PF00561">
    <property type="entry name" value="Abhydrolase_1"/>
    <property type="match status" value="1"/>
</dbReference>
<reference evidence="2 3" key="1">
    <citation type="journal article" date="2017" name="Int. J. Syst. Evol. Microbiol.">
        <title>Macrococcus canis sp. nov., a skin bacterium associated with infections in dogs.</title>
        <authorList>
            <person name="Gobeli Brawand S."/>
            <person name="Cotting K."/>
            <person name="Gomez-Sanz E."/>
            <person name="Collaud A."/>
            <person name="Thomann A."/>
            <person name="Brodard I."/>
            <person name="Rodriguez-Campos S."/>
            <person name="Strauss C."/>
            <person name="Perreten V."/>
        </authorList>
    </citation>
    <scope>NUCLEOTIDE SEQUENCE [LARGE SCALE GENOMIC DNA]</scope>
    <source>
        <strain evidence="2 3">KM45013</strain>
    </source>
</reference>
<proteinExistence type="predicted"/>
<evidence type="ECO:0000313" key="3">
    <source>
        <dbReference type="Proteomes" id="UP000194154"/>
    </source>
</evidence>
<dbReference type="Gene3D" id="3.40.50.1820">
    <property type="entry name" value="alpha/beta hydrolase"/>
    <property type="match status" value="1"/>
</dbReference>
<name>A0A1W7ADB6_9STAP</name>
<keyword evidence="3" id="KW-1185">Reference proteome</keyword>
<protein>
    <submittedName>
        <fullName evidence="2">Alpha/beta hydrolase domain-containing family protein</fullName>
    </submittedName>
</protein>
<gene>
    <name evidence="2" type="ORF">MCCS_20020</name>
</gene>
<dbReference type="GO" id="GO:0016787">
    <property type="term" value="F:hydrolase activity"/>
    <property type="evidence" value="ECO:0007669"/>
    <property type="project" value="UniProtKB-KW"/>
</dbReference>
<dbReference type="Proteomes" id="UP000194154">
    <property type="component" value="Chromosome"/>
</dbReference>